<reference evidence="6" key="1">
    <citation type="submission" date="2023-07" db="EMBL/GenBank/DDBJ databases">
        <title>Novel Mycoplasma species identified in domestic and wild animals.</title>
        <authorList>
            <person name="Volokhov D.V."/>
            <person name="Furtak V.A."/>
            <person name="Zagorodnyaya T.A."/>
        </authorList>
    </citation>
    <scope>NUCLEOTIDE SEQUENCE [LARGE SCALE GENOMIC DNA]</scope>
    <source>
        <strain evidence="6">92-19</strain>
    </source>
</reference>
<evidence type="ECO:0000256" key="3">
    <source>
        <dbReference type="ARBA" id="ARBA00023163"/>
    </source>
</evidence>
<dbReference type="CDD" id="cd01392">
    <property type="entry name" value="HTH_LacI"/>
    <property type="match status" value="1"/>
</dbReference>
<evidence type="ECO:0000313" key="6">
    <source>
        <dbReference type="Proteomes" id="UP001209076"/>
    </source>
</evidence>
<organism evidence="5 6">
    <name type="scientific">Paracholeplasma vituli</name>
    <dbReference type="NCBI Taxonomy" id="69473"/>
    <lineage>
        <taxon>Bacteria</taxon>
        <taxon>Bacillati</taxon>
        <taxon>Mycoplasmatota</taxon>
        <taxon>Mollicutes</taxon>
        <taxon>Acholeplasmatales</taxon>
        <taxon>Acholeplasmataceae</taxon>
        <taxon>Paracholeplasma</taxon>
    </lineage>
</organism>
<evidence type="ECO:0000256" key="1">
    <source>
        <dbReference type="ARBA" id="ARBA00023015"/>
    </source>
</evidence>
<dbReference type="PROSITE" id="PS50932">
    <property type="entry name" value="HTH_LACI_2"/>
    <property type="match status" value="1"/>
</dbReference>
<keyword evidence="6" id="KW-1185">Reference proteome</keyword>
<dbReference type="PRINTS" id="PR00036">
    <property type="entry name" value="HTHLACI"/>
</dbReference>
<dbReference type="CDD" id="cd06267">
    <property type="entry name" value="PBP1_LacI_sugar_binding-like"/>
    <property type="match status" value="1"/>
</dbReference>
<sequence>MATIKDVAKQAGVSIATVSYVMNNDPRIKKETADKVLKVAEEINYLPNGIARNFKKNKTNNVLVLIHNFGGPIYQEILEEIHTTLKALQYKMIVCSGELANNLLQEKQADGAIVLDTTVEPNLLERVAKKGFPIIDQRKIYGPASEIIVKSMDGFTPVYEVVKLAILSGFTKFGFMHGNEDSPDNIKRYRGFTKALQENQIQPFCELKGQFREQIGYQAIKEYYENGNLLPEVLFCANDEMAIGVINYLNEMKVDIPKVMKIIGFDNIELGKYIKPELTTIDVNRAEWARNLAQSIVSAIEGRTTEIQKYDARFAIIRRQTF</sequence>
<dbReference type="InterPro" id="IPR028082">
    <property type="entry name" value="Peripla_BP_I"/>
</dbReference>
<dbReference type="PANTHER" id="PTHR30146:SF109">
    <property type="entry name" value="HTH-TYPE TRANSCRIPTIONAL REGULATOR GALS"/>
    <property type="match status" value="1"/>
</dbReference>
<evidence type="ECO:0000313" key="5">
    <source>
        <dbReference type="EMBL" id="MCU0105174.1"/>
    </source>
</evidence>
<evidence type="ECO:0000256" key="2">
    <source>
        <dbReference type="ARBA" id="ARBA00023125"/>
    </source>
</evidence>
<dbReference type="RefSeq" id="WP_262096444.1">
    <property type="nucleotide sequence ID" value="NZ_JAOEGN010000010.1"/>
</dbReference>
<name>A0ABT2PW39_9MOLU</name>
<protein>
    <submittedName>
        <fullName evidence="5">LacI family transcriptional regulator</fullName>
    </submittedName>
</protein>
<dbReference type="SUPFAM" id="SSF53822">
    <property type="entry name" value="Periplasmic binding protein-like I"/>
    <property type="match status" value="1"/>
</dbReference>
<dbReference type="SUPFAM" id="SSF47413">
    <property type="entry name" value="lambda repressor-like DNA-binding domains"/>
    <property type="match status" value="1"/>
</dbReference>
<dbReference type="Pfam" id="PF00356">
    <property type="entry name" value="LacI"/>
    <property type="match status" value="1"/>
</dbReference>
<dbReference type="Pfam" id="PF13377">
    <property type="entry name" value="Peripla_BP_3"/>
    <property type="match status" value="1"/>
</dbReference>
<dbReference type="InterPro" id="IPR010982">
    <property type="entry name" value="Lambda_DNA-bd_dom_sf"/>
</dbReference>
<dbReference type="InterPro" id="IPR046335">
    <property type="entry name" value="LacI/GalR-like_sensor"/>
</dbReference>
<evidence type="ECO:0000259" key="4">
    <source>
        <dbReference type="PROSITE" id="PS50932"/>
    </source>
</evidence>
<dbReference type="SMART" id="SM00354">
    <property type="entry name" value="HTH_LACI"/>
    <property type="match status" value="1"/>
</dbReference>
<dbReference type="Gene3D" id="3.40.50.2300">
    <property type="match status" value="2"/>
</dbReference>
<keyword evidence="1" id="KW-0805">Transcription regulation</keyword>
<gene>
    <name evidence="5" type="ORF">N7603_05840</name>
</gene>
<feature type="domain" description="HTH lacI-type" evidence="4">
    <location>
        <begin position="2"/>
        <end position="56"/>
    </location>
</feature>
<proteinExistence type="predicted"/>
<comment type="caution">
    <text evidence="5">The sequence shown here is derived from an EMBL/GenBank/DDBJ whole genome shotgun (WGS) entry which is preliminary data.</text>
</comment>
<keyword evidence="3" id="KW-0804">Transcription</keyword>
<dbReference type="PROSITE" id="PS00356">
    <property type="entry name" value="HTH_LACI_1"/>
    <property type="match status" value="1"/>
</dbReference>
<dbReference type="InterPro" id="IPR000843">
    <property type="entry name" value="HTH_LacI"/>
</dbReference>
<dbReference type="Gene3D" id="1.10.260.40">
    <property type="entry name" value="lambda repressor-like DNA-binding domains"/>
    <property type="match status" value="1"/>
</dbReference>
<accession>A0ABT2PW39</accession>
<keyword evidence="2" id="KW-0238">DNA-binding</keyword>
<dbReference type="EMBL" id="JAOEGN010000010">
    <property type="protein sequence ID" value="MCU0105174.1"/>
    <property type="molecule type" value="Genomic_DNA"/>
</dbReference>
<dbReference type="Proteomes" id="UP001209076">
    <property type="component" value="Unassembled WGS sequence"/>
</dbReference>
<dbReference type="PANTHER" id="PTHR30146">
    <property type="entry name" value="LACI-RELATED TRANSCRIPTIONAL REPRESSOR"/>
    <property type="match status" value="1"/>
</dbReference>